<protein>
    <submittedName>
        <fullName evidence="3">Tyrosine-type recombinase/integrase</fullName>
    </submittedName>
</protein>
<evidence type="ECO:0000256" key="1">
    <source>
        <dbReference type="ARBA" id="ARBA00023172"/>
    </source>
</evidence>
<dbReference type="RefSeq" id="WP_226394174.1">
    <property type="nucleotide sequence ID" value="NZ_JADCKL010000001.1"/>
</dbReference>
<dbReference type="EMBL" id="JADCKL010000001">
    <property type="protein sequence ID" value="MBE5062244.1"/>
    <property type="molecule type" value="Genomic_DNA"/>
</dbReference>
<evidence type="ECO:0000313" key="4">
    <source>
        <dbReference type="Proteomes" id="UP000758652"/>
    </source>
</evidence>
<proteinExistence type="predicted"/>
<comment type="caution">
    <text evidence="3">The sequence shown here is derived from an EMBL/GenBank/DDBJ whole genome shotgun (WGS) entry which is preliminary data.</text>
</comment>
<sequence>MSVKKTDLKKFFGFAAGEGEINKELLIKYKQWLMEQLRLKRIRIQRTDIQYLERSLERAEYLKMVEMARRDKKEQIAMIMETMCATGIRVSELRFFRVENIQRGIVKVWNKGKCRLVILPQLLKKKLLIYINKNCIRSGVIFRTRSGRAKDRSNIWREMKEAAERAGIDPQKAFPHNLRHLFARTFYRETKNLINLADILGHSSLEVTRIYASDGLNEWKRNIERTRLLSAT</sequence>
<dbReference type="SUPFAM" id="SSF56349">
    <property type="entry name" value="DNA breaking-rejoining enzymes"/>
    <property type="match status" value="1"/>
</dbReference>
<gene>
    <name evidence="3" type="ORF">INF30_03015</name>
</gene>
<evidence type="ECO:0000313" key="3">
    <source>
        <dbReference type="EMBL" id="MBE5062244.1"/>
    </source>
</evidence>
<organism evidence="3 4">
    <name type="scientific">Claveliimonas monacensis</name>
    <dbReference type="NCBI Taxonomy" id="2779351"/>
    <lineage>
        <taxon>Bacteria</taxon>
        <taxon>Bacillati</taxon>
        <taxon>Bacillota</taxon>
        <taxon>Clostridia</taxon>
        <taxon>Lachnospirales</taxon>
        <taxon>Lachnospiraceae</taxon>
        <taxon>Claveliimonas</taxon>
    </lineage>
</organism>
<keyword evidence="1" id="KW-0233">DNA recombination</keyword>
<dbReference type="PROSITE" id="PS51898">
    <property type="entry name" value="TYR_RECOMBINASE"/>
    <property type="match status" value="1"/>
</dbReference>
<dbReference type="PANTHER" id="PTHR30349">
    <property type="entry name" value="PHAGE INTEGRASE-RELATED"/>
    <property type="match status" value="1"/>
</dbReference>
<feature type="domain" description="Tyr recombinase" evidence="2">
    <location>
        <begin position="51"/>
        <end position="225"/>
    </location>
</feature>
<dbReference type="InterPro" id="IPR002104">
    <property type="entry name" value="Integrase_catalytic"/>
</dbReference>
<accession>A0ABR9RH06</accession>
<evidence type="ECO:0000259" key="2">
    <source>
        <dbReference type="PROSITE" id="PS51898"/>
    </source>
</evidence>
<dbReference type="Proteomes" id="UP000758652">
    <property type="component" value="Unassembled WGS sequence"/>
</dbReference>
<dbReference type="Gene3D" id="1.10.443.10">
    <property type="entry name" value="Intergrase catalytic core"/>
    <property type="match status" value="1"/>
</dbReference>
<dbReference type="PANTHER" id="PTHR30349:SF89">
    <property type="entry name" value="INTEGRASE_RECOMBINASE"/>
    <property type="match status" value="1"/>
</dbReference>
<dbReference type="InterPro" id="IPR013762">
    <property type="entry name" value="Integrase-like_cat_sf"/>
</dbReference>
<name>A0ABR9RH06_9FIRM</name>
<reference evidence="3 4" key="1">
    <citation type="submission" date="2020-10" db="EMBL/GenBank/DDBJ databases">
        <title>ChiBAC.</title>
        <authorList>
            <person name="Zenner C."/>
            <person name="Hitch T.C.A."/>
            <person name="Clavel T."/>
        </authorList>
    </citation>
    <scope>NUCLEOTIDE SEQUENCE [LARGE SCALE GENOMIC DNA]</scope>
    <source>
        <strain evidence="3 4">DSM 108991</strain>
    </source>
</reference>
<dbReference type="InterPro" id="IPR011010">
    <property type="entry name" value="DNA_brk_join_enz"/>
</dbReference>
<keyword evidence="4" id="KW-1185">Reference proteome</keyword>
<dbReference type="Pfam" id="PF00589">
    <property type="entry name" value="Phage_integrase"/>
    <property type="match status" value="1"/>
</dbReference>
<dbReference type="InterPro" id="IPR050090">
    <property type="entry name" value="Tyrosine_recombinase_XerCD"/>
</dbReference>